<dbReference type="GO" id="GO:0043709">
    <property type="term" value="P:cell adhesion involved in single-species biofilm formation"/>
    <property type="evidence" value="ECO:0007669"/>
    <property type="project" value="TreeGrafter"/>
</dbReference>
<sequence>MAVYTYPNKQEQPVAAHVTSAEQLGIAPAELQHTLKLAGLLQTSLEIETILGFFIDALQEKVEFDGVHFEYFPLQLEAKFGQKKRHTCSYRLKLAGEFLGELEFSRRHRFAQQEMEQLENLLRQLIYPLRNAVWYQQAVTAAQFDPLTGIKNRASLDQTMLREVELAHRNKTPLSLIIADIDHFKKINDNFGHSAGDEILKAFAKCIDDNLRGSDIVFRYGGEEFVVLLTGTDGRSARAVANRIRKSIESCRFHCNSNGGGNTEAPLTASLGSASLTASDTVEKLFDKADKALYHAKEAGRNQVVSFQSLIKTA</sequence>
<dbReference type="InterPro" id="IPR050469">
    <property type="entry name" value="Diguanylate_Cyclase"/>
</dbReference>
<dbReference type="EMBL" id="UOFY01000054">
    <property type="protein sequence ID" value="VAX10738.1"/>
    <property type="molecule type" value="Genomic_DNA"/>
</dbReference>
<dbReference type="PROSITE" id="PS50887">
    <property type="entry name" value="GGDEF"/>
    <property type="match status" value="1"/>
</dbReference>
<organism evidence="2">
    <name type="scientific">hydrothermal vent metagenome</name>
    <dbReference type="NCBI Taxonomy" id="652676"/>
    <lineage>
        <taxon>unclassified sequences</taxon>
        <taxon>metagenomes</taxon>
        <taxon>ecological metagenomes</taxon>
    </lineage>
</organism>
<dbReference type="InterPro" id="IPR043128">
    <property type="entry name" value="Rev_trsase/Diguanyl_cyclase"/>
</dbReference>
<protein>
    <recommendedName>
        <fullName evidence="1">GGDEF domain-containing protein</fullName>
    </recommendedName>
</protein>
<dbReference type="CDD" id="cd01949">
    <property type="entry name" value="GGDEF"/>
    <property type="match status" value="1"/>
</dbReference>
<dbReference type="GO" id="GO:1902201">
    <property type="term" value="P:negative regulation of bacterial-type flagellum-dependent cell motility"/>
    <property type="evidence" value="ECO:0007669"/>
    <property type="project" value="TreeGrafter"/>
</dbReference>
<gene>
    <name evidence="2" type="ORF">MNBD_GAMMA25-2414</name>
</gene>
<dbReference type="Pfam" id="PF00990">
    <property type="entry name" value="GGDEF"/>
    <property type="match status" value="1"/>
</dbReference>
<dbReference type="GO" id="GO:0052621">
    <property type="term" value="F:diguanylate cyclase activity"/>
    <property type="evidence" value="ECO:0007669"/>
    <property type="project" value="TreeGrafter"/>
</dbReference>
<evidence type="ECO:0000313" key="2">
    <source>
        <dbReference type="EMBL" id="VAX10738.1"/>
    </source>
</evidence>
<dbReference type="NCBIfam" id="TIGR00254">
    <property type="entry name" value="GGDEF"/>
    <property type="match status" value="1"/>
</dbReference>
<proteinExistence type="predicted"/>
<dbReference type="Gene3D" id="3.30.70.270">
    <property type="match status" value="1"/>
</dbReference>
<evidence type="ECO:0000259" key="1">
    <source>
        <dbReference type="PROSITE" id="PS50887"/>
    </source>
</evidence>
<accession>A0A3B1BH72</accession>
<dbReference type="SMART" id="SM00267">
    <property type="entry name" value="GGDEF"/>
    <property type="match status" value="1"/>
</dbReference>
<name>A0A3B1BH72_9ZZZZ</name>
<dbReference type="GO" id="GO:0005886">
    <property type="term" value="C:plasma membrane"/>
    <property type="evidence" value="ECO:0007669"/>
    <property type="project" value="TreeGrafter"/>
</dbReference>
<dbReference type="InterPro" id="IPR000160">
    <property type="entry name" value="GGDEF_dom"/>
</dbReference>
<feature type="domain" description="GGDEF" evidence="1">
    <location>
        <begin position="172"/>
        <end position="309"/>
    </location>
</feature>
<dbReference type="FunFam" id="3.30.70.270:FF:000001">
    <property type="entry name" value="Diguanylate cyclase domain protein"/>
    <property type="match status" value="1"/>
</dbReference>
<dbReference type="InterPro" id="IPR029787">
    <property type="entry name" value="Nucleotide_cyclase"/>
</dbReference>
<dbReference type="AlphaFoldDB" id="A0A3B1BH72"/>
<reference evidence="2" key="1">
    <citation type="submission" date="2018-06" db="EMBL/GenBank/DDBJ databases">
        <authorList>
            <person name="Zhirakovskaya E."/>
        </authorList>
    </citation>
    <scope>NUCLEOTIDE SEQUENCE</scope>
</reference>
<dbReference type="SUPFAM" id="SSF55073">
    <property type="entry name" value="Nucleotide cyclase"/>
    <property type="match status" value="1"/>
</dbReference>
<dbReference type="PANTHER" id="PTHR45138">
    <property type="entry name" value="REGULATORY COMPONENTS OF SENSORY TRANSDUCTION SYSTEM"/>
    <property type="match status" value="1"/>
</dbReference>
<dbReference type="PANTHER" id="PTHR45138:SF9">
    <property type="entry name" value="DIGUANYLATE CYCLASE DGCM-RELATED"/>
    <property type="match status" value="1"/>
</dbReference>